<organism evidence="1 2">
    <name type="scientific">Hygrophoropsis aurantiaca</name>
    <dbReference type="NCBI Taxonomy" id="72124"/>
    <lineage>
        <taxon>Eukaryota</taxon>
        <taxon>Fungi</taxon>
        <taxon>Dikarya</taxon>
        <taxon>Basidiomycota</taxon>
        <taxon>Agaricomycotina</taxon>
        <taxon>Agaricomycetes</taxon>
        <taxon>Agaricomycetidae</taxon>
        <taxon>Boletales</taxon>
        <taxon>Coniophorineae</taxon>
        <taxon>Hygrophoropsidaceae</taxon>
        <taxon>Hygrophoropsis</taxon>
    </lineage>
</organism>
<dbReference type="EMBL" id="MU268433">
    <property type="protein sequence ID" value="KAH7904557.1"/>
    <property type="molecule type" value="Genomic_DNA"/>
</dbReference>
<comment type="caution">
    <text evidence="1">The sequence shown here is derived from an EMBL/GenBank/DDBJ whole genome shotgun (WGS) entry which is preliminary data.</text>
</comment>
<reference evidence="1" key="1">
    <citation type="journal article" date="2021" name="New Phytol.">
        <title>Evolutionary innovations through gain and loss of genes in the ectomycorrhizal Boletales.</title>
        <authorList>
            <person name="Wu G."/>
            <person name="Miyauchi S."/>
            <person name="Morin E."/>
            <person name="Kuo A."/>
            <person name="Drula E."/>
            <person name="Varga T."/>
            <person name="Kohler A."/>
            <person name="Feng B."/>
            <person name="Cao Y."/>
            <person name="Lipzen A."/>
            <person name="Daum C."/>
            <person name="Hundley H."/>
            <person name="Pangilinan J."/>
            <person name="Johnson J."/>
            <person name="Barry K."/>
            <person name="LaButti K."/>
            <person name="Ng V."/>
            <person name="Ahrendt S."/>
            <person name="Min B."/>
            <person name="Choi I.G."/>
            <person name="Park H."/>
            <person name="Plett J.M."/>
            <person name="Magnuson J."/>
            <person name="Spatafora J.W."/>
            <person name="Nagy L.G."/>
            <person name="Henrissat B."/>
            <person name="Grigoriev I.V."/>
            <person name="Yang Z.L."/>
            <person name="Xu J."/>
            <person name="Martin F.M."/>
        </authorList>
    </citation>
    <scope>NUCLEOTIDE SEQUENCE</scope>
    <source>
        <strain evidence="1">ATCC 28755</strain>
    </source>
</reference>
<protein>
    <submittedName>
        <fullName evidence="1">Uncharacterized protein</fullName>
    </submittedName>
</protein>
<accession>A0ACB7ZUM3</accession>
<dbReference type="Proteomes" id="UP000790377">
    <property type="component" value="Unassembled WGS sequence"/>
</dbReference>
<sequence length="198" mass="22050">MLRVSTSISKDALGCLPLIIGMPLVVTENIASSSKIVNGSEGILRDVRYSLDDAGHRIAECAYVYIEGSEIHLPGLDKGVVPVFPTTQNFKYFKPAGGSFTISRKQLPLLPGWSCVDYKVQGRSMQRVIVDLCSATKLSNVYVMLSRSPSLQNLAILQEFSSRKIFQSLSQELRDELARLDKLSQQTLLEYNQRHNIT</sequence>
<gene>
    <name evidence="1" type="ORF">BJ138DRAFT_1018981</name>
</gene>
<evidence type="ECO:0000313" key="2">
    <source>
        <dbReference type="Proteomes" id="UP000790377"/>
    </source>
</evidence>
<evidence type="ECO:0000313" key="1">
    <source>
        <dbReference type="EMBL" id="KAH7904557.1"/>
    </source>
</evidence>
<proteinExistence type="predicted"/>
<keyword evidence="2" id="KW-1185">Reference proteome</keyword>
<name>A0ACB7ZUM3_9AGAM</name>